<dbReference type="AlphaFoldDB" id="A0A914GZ65"/>
<sequence>MPKHEKGTPKEIANRSKAKGLQKLKWFCQMCQKQCRDQNGFKCHMTSESHQRQLLLFAENQNSYLRQFSREFEGNFMHILRHTFGAKRVRANDVYQEYIKDKGHVHMNSTSWHTLTGFVLYLGKSGKCKIDENEKGWHIQYIDQEEELRRQKLQQRVKQEKDDEERMQEQLQRQIERAKEKQGDQSEDGESKEPQELIRNDDTKIAFSLGLKKPLMLADVKPTTAAAAELFKIGAGSKNVFSRPNPLREAQRPGTSRQDTPANGGGRGTVSSVAGQKRKSALEEIMAEEEEALKNKRDLKKYWMHR</sequence>
<evidence type="ECO:0000256" key="4">
    <source>
        <dbReference type="ARBA" id="ARBA00022833"/>
    </source>
</evidence>
<feature type="domain" description="DNA/RNA-binding protein Kin17 WH-like" evidence="6">
    <location>
        <begin position="52"/>
        <end position="176"/>
    </location>
</feature>
<dbReference type="PANTHER" id="PTHR12805:SF0">
    <property type="entry name" value="DNA_RNA-BINDING PROTEIN KIN17"/>
    <property type="match status" value="1"/>
</dbReference>
<accession>A0A914GZ65</accession>
<dbReference type="InterPro" id="IPR038254">
    <property type="entry name" value="KIN17_WH-like_sf"/>
</dbReference>
<dbReference type="GO" id="GO:0005634">
    <property type="term" value="C:nucleus"/>
    <property type="evidence" value="ECO:0007669"/>
    <property type="project" value="TreeGrafter"/>
</dbReference>
<evidence type="ECO:0000256" key="3">
    <source>
        <dbReference type="ARBA" id="ARBA00022771"/>
    </source>
</evidence>
<feature type="region of interest" description="Disordered" evidence="5">
    <location>
        <begin position="238"/>
        <end position="281"/>
    </location>
</feature>
<dbReference type="GO" id="GO:0008270">
    <property type="term" value="F:zinc ion binding"/>
    <property type="evidence" value="ECO:0007669"/>
    <property type="project" value="UniProtKB-KW"/>
</dbReference>
<evidence type="ECO:0000313" key="8">
    <source>
        <dbReference type="WBParaSite" id="Gr19_v10_g12466.t2"/>
    </source>
</evidence>
<dbReference type="GO" id="GO:0006974">
    <property type="term" value="P:DNA damage response"/>
    <property type="evidence" value="ECO:0007669"/>
    <property type="project" value="TreeGrafter"/>
</dbReference>
<dbReference type="Gene3D" id="1.10.10.2030">
    <property type="entry name" value="DNA/RNA-binding protein Kin17, conserved domain"/>
    <property type="match status" value="1"/>
</dbReference>
<keyword evidence="4" id="KW-0862">Zinc</keyword>
<feature type="compositionally biased region" description="Basic and acidic residues" evidence="5">
    <location>
        <begin position="174"/>
        <end position="199"/>
    </location>
</feature>
<comment type="similarity">
    <text evidence="1">Belongs to the KIN17 family.</text>
</comment>
<dbReference type="SMART" id="SM01253">
    <property type="entry name" value="Kin17_mid"/>
    <property type="match status" value="1"/>
</dbReference>
<dbReference type="GO" id="GO:0003690">
    <property type="term" value="F:double-stranded DNA binding"/>
    <property type="evidence" value="ECO:0007669"/>
    <property type="project" value="TreeGrafter"/>
</dbReference>
<keyword evidence="3" id="KW-0863">Zinc-finger</keyword>
<dbReference type="WBParaSite" id="Gr19_v10_g12466.t2">
    <property type="protein sequence ID" value="Gr19_v10_g12466.t2"/>
    <property type="gene ID" value="Gr19_v10_g12466"/>
</dbReference>
<keyword evidence="2" id="KW-0479">Metal-binding</keyword>
<dbReference type="InterPro" id="IPR019447">
    <property type="entry name" value="DNA/RNA-bd_Kin17_WH-like_dom"/>
</dbReference>
<dbReference type="InterPro" id="IPR037321">
    <property type="entry name" value="KIN17-like"/>
</dbReference>
<dbReference type="FunFam" id="1.10.10.2030:FF:000001">
    <property type="entry name" value="DNA/RNA-binding protein KIN17, putative"/>
    <property type="match status" value="1"/>
</dbReference>
<feature type="region of interest" description="Disordered" evidence="5">
    <location>
        <begin position="153"/>
        <end position="199"/>
    </location>
</feature>
<dbReference type="GO" id="GO:0006260">
    <property type="term" value="P:DNA replication"/>
    <property type="evidence" value="ECO:0007669"/>
    <property type="project" value="TreeGrafter"/>
</dbReference>
<evidence type="ECO:0000256" key="2">
    <source>
        <dbReference type="ARBA" id="ARBA00022723"/>
    </source>
</evidence>
<evidence type="ECO:0000313" key="7">
    <source>
        <dbReference type="Proteomes" id="UP000887572"/>
    </source>
</evidence>
<dbReference type="PANTHER" id="PTHR12805">
    <property type="entry name" value="KIN17 KIN, ANTIGENIC DETERMINANT OF RECA PROTEIN HOMOLOG"/>
    <property type="match status" value="1"/>
</dbReference>
<keyword evidence="7" id="KW-1185">Reference proteome</keyword>
<dbReference type="Proteomes" id="UP000887572">
    <property type="component" value="Unplaced"/>
</dbReference>
<dbReference type="InterPro" id="IPR056767">
    <property type="entry name" value="C2H2-Znf_KIN17"/>
</dbReference>
<organism evidence="7 8">
    <name type="scientific">Globodera rostochiensis</name>
    <name type="common">Golden nematode worm</name>
    <name type="synonym">Heterodera rostochiensis</name>
    <dbReference type="NCBI Taxonomy" id="31243"/>
    <lineage>
        <taxon>Eukaryota</taxon>
        <taxon>Metazoa</taxon>
        <taxon>Ecdysozoa</taxon>
        <taxon>Nematoda</taxon>
        <taxon>Chromadorea</taxon>
        <taxon>Rhabditida</taxon>
        <taxon>Tylenchina</taxon>
        <taxon>Tylenchomorpha</taxon>
        <taxon>Tylenchoidea</taxon>
        <taxon>Heteroderidae</taxon>
        <taxon>Heteroderinae</taxon>
        <taxon>Globodera</taxon>
    </lineage>
</organism>
<evidence type="ECO:0000259" key="6">
    <source>
        <dbReference type="SMART" id="SM01253"/>
    </source>
</evidence>
<dbReference type="InterPro" id="IPR036236">
    <property type="entry name" value="Znf_C2H2_sf"/>
</dbReference>
<dbReference type="SUPFAM" id="SSF57667">
    <property type="entry name" value="beta-beta-alpha zinc fingers"/>
    <property type="match status" value="1"/>
</dbReference>
<dbReference type="Pfam" id="PF10357">
    <property type="entry name" value="WH_KIN17"/>
    <property type="match status" value="1"/>
</dbReference>
<protein>
    <submittedName>
        <fullName evidence="8">DNA/RNA-binding protein Kin17 WH-like domain-containing protein</fullName>
    </submittedName>
</protein>
<reference evidence="8" key="1">
    <citation type="submission" date="2022-11" db="UniProtKB">
        <authorList>
            <consortium name="WormBaseParasite"/>
        </authorList>
    </citation>
    <scope>IDENTIFICATION</scope>
</reference>
<evidence type="ECO:0000256" key="5">
    <source>
        <dbReference type="SAM" id="MobiDB-lite"/>
    </source>
</evidence>
<proteinExistence type="inferred from homology"/>
<evidence type="ECO:0000256" key="1">
    <source>
        <dbReference type="ARBA" id="ARBA00008517"/>
    </source>
</evidence>
<dbReference type="Pfam" id="PF25095">
    <property type="entry name" value="C2H2-zf_KIN17"/>
    <property type="match status" value="1"/>
</dbReference>
<name>A0A914GZ65_GLORO</name>